<feature type="compositionally biased region" description="Polar residues" evidence="1">
    <location>
        <begin position="130"/>
        <end position="140"/>
    </location>
</feature>
<evidence type="ECO:0000313" key="2">
    <source>
        <dbReference type="EMBL" id="KAK7498902.1"/>
    </source>
</evidence>
<reference evidence="2 3" key="1">
    <citation type="journal article" date="2023" name="Sci. Data">
        <title>Genome assembly of the Korean intertidal mud-creeper Batillaria attramentaria.</title>
        <authorList>
            <person name="Patra A.K."/>
            <person name="Ho P.T."/>
            <person name="Jun S."/>
            <person name="Lee S.J."/>
            <person name="Kim Y."/>
            <person name="Won Y.J."/>
        </authorList>
    </citation>
    <scope>NUCLEOTIDE SEQUENCE [LARGE SCALE GENOMIC DNA]</scope>
    <source>
        <strain evidence="2">Wonlab-2016</strain>
    </source>
</reference>
<keyword evidence="3" id="KW-1185">Reference proteome</keyword>
<gene>
    <name evidence="2" type="ORF">BaRGS_00009994</name>
</gene>
<protein>
    <submittedName>
        <fullName evidence="2">Uncharacterized protein</fullName>
    </submittedName>
</protein>
<name>A0ABD0LH71_9CAEN</name>
<accession>A0ABD0LH71</accession>
<feature type="region of interest" description="Disordered" evidence="1">
    <location>
        <begin position="83"/>
        <end position="140"/>
    </location>
</feature>
<comment type="caution">
    <text evidence="2">The sequence shown here is derived from an EMBL/GenBank/DDBJ whole genome shotgun (WGS) entry which is preliminary data.</text>
</comment>
<dbReference type="EMBL" id="JACVVK020000048">
    <property type="protein sequence ID" value="KAK7498902.1"/>
    <property type="molecule type" value="Genomic_DNA"/>
</dbReference>
<dbReference type="Proteomes" id="UP001519460">
    <property type="component" value="Unassembled WGS sequence"/>
</dbReference>
<organism evidence="2 3">
    <name type="scientific">Batillaria attramentaria</name>
    <dbReference type="NCBI Taxonomy" id="370345"/>
    <lineage>
        <taxon>Eukaryota</taxon>
        <taxon>Metazoa</taxon>
        <taxon>Spiralia</taxon>
        <taxon>Lophotrochozoa</taxon>
        <taxon>Mollusca</taxon>
        <taxon>Gastropoda</taxon>
        <taxon>Caenogastropoda</taxon>
        <taxon>Sorbeoconcha</taxon>
        <taxon>Cerithioidea</taxon>
        <taxon>Batillariidae</taxon>
        <taxon>Batillaria</taxon>
    </lineage>
</organism>
<evidence type="ECO:0000313" key="3">
    <source>
        <dbReference type="Proteomes" id="UP001519460"/>
    </source>
</evidence>
<sequence>MPPVIAHMMMPATLILQCQPCSQRVSVPGRIAHVLIVIRVVARPRSPETAKPNRLHHGCQLHDQVSLPVSTFWSSGTNVREVPGLSRRMGRQNGLKIRDQRRKGAREWWPSTEQSEGGRNRSVELERRMTTQQTQPKEAV</sequence>
<dbReference type="AlphaFoldDB" id="A0ABD0LH71"/>
<evidence type="ECO:0000256" key="1">
    <source>
        <dbReference type="SAM" id="MobiDB-lite"/>
    </source>
</evidence>
<proteinExistence type="predicted"/>
<feature type="compositionally biased region" description="Basic and acidic residues" evidence="1">
    <location>
        <begin position="116"/>
        <end position="129"/>
    </location>
</feature>